<dbReference type="EMBL" id="BPLQ01000575">
    <property type="protein sequence ID" value="GIX73079.1"/>
    <property type="molecule type" value="Genomic_DNA"/>
</dbReference>
<name>A0AAV4MQH5_9ARAC</name>
<evidence type="ECO:0000256" key="1">
    <source>
        <dbReference type="SAM" id="MobiDB-lite"/>
    </source>
</evidence>
<sequence>MLLCTENTTVARRRRPRSVIWEKHQPFVAELKITISLSNSPPIAFLSSSSCAIRKKGKKKRKRKHPTLITLKKTPCHLSSLNTTSQNPADKRLSPRNQNSTPETRSNPPTPPPLSV</sequence>
<comment type="caution">
    <text evidence="2">The sequence shown here is derived from an EMBL/GenBank/DDBJ whole genome shotgun (WGS) entry which is preliminary data.</text>
</comment>
<keyword evidence="3" id="KW-1185">Reference proteome</keyword>
<feature type="compositionally biased region" description="Basic residues" evidence="1">
    <location>
        <begin position="53"/>
        <end position="66"/>
    </location>
</feature>
<dbReference type="Proteomes" id="UP001054837">
    <property type="component" value="Unassembled WGS sequence"/>
</dbReference>
<reference evidence="2 3" key="1">
    <citation type="submission" date="2021-06" db="EMBL/GenBank/DDBJ databases">
        <title>Caerostris darwini draft genome.</title>
        <authorList>
            <person name="Kono N."/>
            <person name="Arakawa K."/>
        </authorList>
    </citation>
    <scope>NUCLEOTIDE SEQUENCE [LARGE SCALE GENOMIC DNA]</scope>
</reference>
<feature type="region of interest" description="Disordered" evidence="1">
    <location>
        <begin position="53"/>
        <end position="116"/>
    </location>
</feature>
<accession>A0AAV4MQH5</accession>
<evidence type="ECO:0000313" key="2">
    <source>
        <dbReference type="EMBL" id="GIX73079.1"/>
    </source>
</evidence>
<dbReference type="AlphaFoldDB" id="A0AAV4MQH5"/>
<feature type="compositionally biased region" description="Polar residues" evidence="1">
    <location>
        <begin position="77"/>
        <end position="88"/>
    </location>
</feature>
<proteinExistence type="predicted"/>
<protein>
    <submittedName>
        <fullName evidence="2">Uncharacterized protein</fullName>
    </submittedName>
</protein>
<gene>
    <name evidence="2" type="ORF">CDAR_440771</name>
</gene>
<evidence type="ECO:0000313" key="3">
    <source>
        <dbReference type="Proteomes" id="UP001054837"/>
    </source>
</evidence>
<organism evidence="2 3">
    <name type="scientific">Caerostris darwini</name>
    <dbReference type="NCBI Taxonomy" id="1538125"/>
    <lineage>
        <taxon>Eukaryota</taxon>
        <taxon>Metazoa</taxon>
        <taxon>Ecdysozoa</taxon>
        <taxon>Arthropoda</taxon>
        <taxon>Chelicerata</taxon>
        <taxon>Arachnida</taxon>
        <taxon>Araneae</taxon>
        <taxon>Araneomorphae</taxon>
        <taxon>Entelegynae</taxon>
        <taxon>Araneoidea</taxon>
        <taxon>Araneidae</taxon>
        <taxon>Caerostris</taxon>
    </lineage>
</organism>